<dbReference type="EMBL" id="KI963968">
    <property type="protein sequence ID" value="EUC46331.1"/>
    <property type="molecule type" value="Genomic_DNA"/>
</dbReference>
<reference evidence="1 2" key="1">
    <citation type="journal article" date="2013" name="PLoS Genet.">
        <title>Comparative genome structure, secondary metabolite, and effector coding capacity across Cochliobolus pathogens.</title>
        <authorList>
            <person name="Condon B.J."/>
            <person name="Leng Y."/>
            <person name="Wu D."/>
            <person name="Bushley K.E."/>
            <person name="Ohm R.A."/>
            <person name="Otillar R."/>
            <person name="Martin J."/>
            <person name="Schackwitz W."/>
            <person name="Grimwood J."/>
            <person name="MohdZainudin N."/>
            <person name="Xue C."/>
            <person name="Wang R."/>
            <person name="Manning V.A."/>
            <person name="Dhillon B."/>
            <person name="Tu Z.J."/>
            <person name="Steffenson B.J."/>
            <person name="Salamov A."/>
            <person name="Sun H."/>
            <person name="Lowry S."/>
            <person name="LaButti K."/>
            <person name="Han J."/>
            <person name="Copeland A."/>
            <person name="Lindquist E."/>
            <person name="Barry K."/>
            <person name="Schmutz J."/>
            <person name="Baker S.E."/>
            <person name="Ciuffetti L.M."/>
            <person name="Grigoriev I.V."/>
            <person name="Zhong S."/>
            <person name="Turgeon B.G."/>
        </authorList>
    </citation>
    <scope>NUCLEOTIDE SEQUENCE [LARGE SCALE GENOMIC DNA]</scope>
    <source>
        <strain evidence="1 2">ATCC 44560</strain>
    </source>
</reference>
<protein>
    <submittedName>
        <fullName evidence="1">Uncharacterized protein</fullName>
    </submittedName>
</protein>
<dbReference type="HOGENOM" id="CLU_2978784_0_0_1"/>
<gene>
    <name evidence="1" type="ORF">COCMIDRAFT_93114</name>
</gene>
<dbReference type="Proteomes" id="UP000054032">
    <property type="component" value="Unassembled WGS sequence"/>
</dbReference>
<proteinExistence type="predicted"/>
<organism evidence="1 2">
    <name type="scientific">Bipolaris oryzae ATCC 44560</name>
    <dbReference type="NCBI Taxonomy" id="930090"/>
    <lineage>
        <taxon>Eukaryota</taxon>
        <taxon>Fungi</taxon>
        <taxon>Dikarya</taxon>
        <taxon>Ascomycota</taxon>
        <taxon>Pezizomycotina</taxon>
        <taxon>Dothideomycetes</taxon>
        <taxon>Pleosporomycetidae</taxon>
        <taxon>Pleosporales</taxon>
        <taxon>Pleosporineae</taxon>
        <taxon>Pleosporaceae</taxon>
        <taxon>Bipolaris</taxon>
    </lineage>
</organism>
<evidence type="ECO:0000313" key="2">
    <source>
        <dbReference type="Proteomes" id="UP000054032"/>
    </source>
</evidence>
<dbReference type="GeneID" id="19128206"/>
<dbReference type="AlphaFoldDB" id="W6ZRJ5"/>
<name>W6ZRJ5_COCMI</name>
<dbReference type="RefSeq" id="XP_007687188.1">
    <property type="nucleotide sequence ID" value="XM_007688998.1"/>
</dbReference>
<keyword evidence="2" id="KW-1185">Reference proteome</keyword>
<sequence length="58" mass="7120">MLVLKPERDHYRRVGILNFRNIGVHKDRRDFTESKSVIKREDGRFWMKDFREKGVEVE</sequence>
<dbReference type="OrthoDB" id="3657380at2759"/>
<dbReference type="KEGG" id="bor:COCMIDRAFT_93114"/>
<accession>W6ZRJ5</accession>
<evidence type="ECO:0000313" key="1">
    <source>
        <dbReference type="EMBL" id="EUC46331.1"/>
    </source>
</evidence>